<feature type="chain" id="PRO_5001601689" evidence="7">
    <location>
        <begin position="30"/>
        <end position="121"/>
    </location>
</feature>
<proteinExistence type="inferred from homology"/>
<dbReference type="Proteomes" id="UP000026915">
    <property type="component" value="Chromosome 4"/>
</dbReference>
<name>A0A061EL94_THECC</name>
<evidence type="ECO:0000256" key="7">
    <source>
        <dbReference type="SAM" id="SignalP"/>
    </source>
</evidence>
<organism evidence="8 9">
    <name type="scientific">Theobroma cacao</name>
    <name type="common">Cacao</name>
    <name type="synonym">Cocoa</name>
    <dbReference type="NCBI Taxonomy" id="3641"/>
    <lineage>
        <taxon>Eukaryota</taxon>
        <taxon>Viridiplantae</taxon>
        <taxon>Streptophyta</taxon>
        <taxon>Embryophyta</taxon>
        <taxon>Tracheophyta</taxon>
        <taxon>Spermatophyta</taxon>
        <taxon>Magnoliopsida</taxon>
        <taxon>eudicotyledons</taxon>
        <taxon>Gunneridae</taxon>
        <taxon>Pentapetalae</taxon>
        <taxon>rosids</taxon>
        <taxon>malvids</taxon>
        <taxon>Malvales</taxon>
        <taxon>Malvaceae</taxon>
        <taxon>Byttnerioideae</taxon>
        <taxon>Theobroma</taxon>
    </lineage>
</organism>
<keyword evidence="3" id="KW-0964">Secreted</keyword>
<dbReference type="OMA" id="YRRVLWG"/>
<protein>
    <submittedName>
        <fullName evidence="8">Ralf-like 32, putative</fullName>
    </submittedName>
</protein>
<dbReference type="HOGENOM" id="CLU_127895_4_0_1"/>
<accession>A0A061EL94</accession>
<evidence type="ECO:0000313" key="9">
    <source>
        <dbReference type="Proteomes" id="UP000026915"/>
    </source>
</evidence>
<dbReference type="AlphaFoldDB" id="A0A061EL94"/>
<dbReference type="EMBL" id="CM001882">
    <property type="protein sequence ID" value="EOY05132.1"/>
    <property type="molecule type" value="Genomic_DNA"/>
</dbReference>
<dbReference type="GO" id="GO:0019722">
    <property type="term" value="P:calcium-mediated signaling"/>
    <property type="evidence" value="ECO:0000318"/>
    <property type="project" value="GO_Central"/>
</dbReference>
<dbReference type="Gramene" id="EOY05132">
    <property type="protein sequence ID" value="EOY05132"/>
    <property type="gene ID" value="TCM_020214"/>
</dbReference>
<evidence type="ECO:0000256" key="3">
    <source>
        <dbReference type="ARBA" id="ARBA00022525"/>
    </source>
</evidence>
<dbReference type="InterPro" id="IPR008801">
    <property type="entry name" value="RALF"/>
</dbReference>
<dbReference type="OrthoDB" id="1921542at2759"/>
<dbReference type="Gramene" id="Tc04v2_t015730.1">
    <property type="protein sequence ID" value="Tc04v2_p015730.1"/>
    <property type="gene ID" value="Tc04v2_g015730"/>
</dbReference>
<comment type="subcellular location">
    <subcellularLocation>
        <location evidence="1">Secreted</location>
    </subcellularLocation>
</comment>
<dbReference type="KEGG" id="tcc:18602632"/>
<evidence type="ECO:0000313" key="8">
    <source>
        <dbReference type="EMBL" id="EOY05132.1"/>
    </source>
</evidence>
<evidence type="ECO:0000256" key="1">
    <source>
        <dbReference type="ARBA" id="ARBA00004613"/>
    </source>
</evidence>
<comment type="similarity">
    <text evidence="2">Belongs to the plant rapid alkalinization factor (RALF) family.</text>
</comment>
<keyword evidence="9" id="KW-1185">Reference proteome</keyword>
<keyword evidence="6" id="KW-1015">Disulfide bond</keyword>
<dbReference type="InParanoid" id="A0A061EL94"/>
<evidence type="ECO:0000256" key="2">
    <source>
        <dbReference type="ARBA" id="ARBA00009178"/>
    </source>
</evidence>
<evidence type="ECO:0000256" key="4">
    <source>
        <dbReference type="ARBA" id="ARBA00022702"/>
    </source>
</evidence>
<dbReference type="GO" id="GO:0040008">
    <property type="term" value="P:regulation of growth"/>
    <property type="evidence" value="ECO:0007669"/>
    <property type="project" value="UniProtKB-ARBA"/>
</dbReference>
<sequence>MKTKWKEIYAMSLLLAPLLMMLLFQELSPHYRVAAAADNSYHEKKQCDGSMAECGDIDEELLMESESSRRILQANRISYGAIRRDLPACGGSGGQPYSTSCLPPSSNPYTRGCSKIYRCRH</sequence>
<gene>
    <name evidence="8" type="ORF">TCM_020214</name>
</gene>
<dbReference type="STRING" id="3641.A0A061EL94"/>
<dbReference type="eggNOG" id="ENOG502SSSP">
    <property type="taxonomic scope" value="Eukaryota"/>
</dbReference>
<dbReference type="Pfam" id="PF05498">
    <property type="entry name" value="RALF"/>
    <property type="match status" value="1"/>
</dbReference>
<keyword evidence="5 7" id="KW-0732">Signal</keyword>
<evidence type="ECO:0000256" key="6">
    <source>
        <dbReference type="ARBA" id="ARBA00023157"/>
    </source>
</evidence>
<dbReference type="GO" id="GO:0005179">
    <property type="term" value="F:hormone activity"/>
    <property type="evidence" value="ECO:0007669"/>
    <property type="project" value="UniProtKB-KW"/>
</dbReference>
<dbReference type="PANTHER" id="PTHR33136:SF4">
    <property type="entry name" value="PROTEIN RALF-LIKE 32"/>
    <property type="match status" value="1"/>
</dbReference>
<keyword evidence="4" id="KW-0372">Hormone</keyword>
<dbReference type="PANTHER" id="PTHR33136">
    <property type="entry name" value="RAPID ALKALINIZATION FACTOR-LIKE"/>
    <property type="match status" value="1"/>
</dbReference>
<reference evidence="8 9" key="1">
    <citation type="journal article" date="2013" name="Genome Biol.">
        <title>The genome sequence of the most widely cultivated cacao type and its use to identify candidate genes regulating pod color.</title>
        <authorList>
            <person name="Motamayor J.C."/>
            <person name="Mockaitis K."/>
            <person name="Schmutz J."/>
            <person name="Haiminen N."/>
            <person name="Iii D.L."/>
            <person name="Cornejo O."/>
            <person name="Findley S.D."/>
            <person name="Zheng P."/>
            <person name="Utro F."/>
            <person name="Royaert S."/>
            <person name="Saski C."/>
            <person name="Jenkins J."/>
            <person name="Podicheti R."/>
            <person name="Zhao M."/>
            <person name="Scheffler B.E."/>
            <person name="Stack J.C."/>
            <person name="Feltus F.A."/>
            <person name="Mustiga G.M."/>
            <person name="Amores F."/>
            <person name="Phillips W."/>
            <person name="Marelli J.P."/>
            <person name="May G.D."/>
            <person name="Shapiro H."/>
            <person name="Ma J."/>
            <person name="Bustamante C.D."/>
            <person name="Schnell R.J."/>
            <person name="Main D."/>
            <person name="Gilbert D."/>
            <person name="Parida L."/>
            <person name="Kuhn D.N."/>
        </authorList>
    </citation>
    <scope>NUCLEOTIDE SEQUENCE [LARGE SCALE GENOMIC DNA]</scope>
    <source>
        <strain evidence="9">cv. Matina 1-6</strain>
    </source>
</reference>
<evidence type="ECO:0000256" key="5">
    <source>
        <dbReference type="ARBA" id="ARBA00022729"/>
    </source>
</evidence>
<dbReference type="GO" id="GO:0005576">
    <property type="term" value="C:extracellular region"/>
    <property type="evidence" value="ECO:0007669"/>
    <property type="project" value="UniProtKB-SubCell"/>
</dbReference>
<feature type="signal peptide" evidence="7">
    <location>
        <begin position="1"/>
        <end position="29"/>
    </location>
</feature>